<evidence type="ECO:0000313" key="1">
    <source>
        <dbReference type="EMBL" id="JAE11912.1"/>
    </source>
</evidence>
<dbReference type="EMBL" id="GBRH01185984">
    <property type="protein sequence ID" value="JAE11912.1"/>
    <property type="molecule type" value="Transcribed_RNA"/>
</dbReference>
<name>A0A0A9FHT6_ARUDO</name>
<reference evidence="1" key="1">
    <citation type="submission" date="2014-09" db="EMBL/GenBank/DDBJ databases">
        <authorList>
            <person name="Magalhaes I.L.F."/>
            <person name="Oliveira U."/>
            <person name="Santos F.R."/>
            <person name="Vidigal T.H.D.A."/>
            <person name="Brescovit A.D."/>
            <person name="Santos A.J."/>
        </authorList>
    </citation>
    <scope>NUCLEOTIDE SEQUENCE</scope>
    <source>
        <tissue evidence="1">Shoot tissue taken approximately 20 cm above the soil surface</tissue>
    </source>
</reference>
<dbReference type="AlphaFoldDB" id="A0A0A9FHT6"/>
<organism evidence="1">
    <name type="scientific">Arundo donax</name>
    <name type="common">Giant reed</name>
    <name type="synonym">Donax arundinaceus</name>
    <dbReference type="NCBI Taxonomy" id="35708"/>
    <lineage>
        <taxon>Eukaryota</taxon>
        <taxon>Viridiplantae</taxon>
        <taxon>Streptophyta</taxon>
        <taxon>Embryophyta</taxon>
        <taxon>Tracheophyta</taxon>
        <taxon>Spermatophyta</taxon>
        <taxon>Magnoliopsida</taxon>
        <taxon>Liliopsida</taxon>
        <taxon>Poales</taxon>
        <taxon>Poaceae</taxon>
        <taxon>PACMAD clade</taxon>
        <taxon>Arundinoideae</taxon>
        <taxon>Arundineae</taxon>
        <taxon>Arundo</taxon>
    </lineage>
</organism>
<sequence length="22" mass="2552">MLVSIKCSYSQSNFPVFCIDNR</sequence>
<protein>
    <submittedName>
        <fullName evidence="1">Uncharacterized protein</fullName>
    </submittedName>
</protein>
<accession>A0A0A9FHT6</accession>
<proteinExistence type="predicted"/>
<reference evidence="1" key="2">
    <citation type="journal article" date="2015" name="Data Brief">
        <title>Shoot transcriptome of the giant reed, Arundo donax.</title>
        <authorList>
            <person name="Barrero R.A."/>
            <person name="Guerrero F.D."/>
            <person name="Moolhuijzen P."/>
            <person name="Goolsby J.A."/>
            <person name="Tidwell J."/>
            <person name="Bellgard S.E."/>
            <person name="Bellgard M.I."/>
        </authorList>
    </citation>
    <scope>NUCLEOTIDE SEQUENCE</scope>
    <source>
        <tissue evidence="1">Shoot tissue taken approximately 20 cm above the soil surface</tissue>
    </source>
</reference>